<dbReference type="InterPro" id="IPR005279">
    <property type="entry name" value="Dipep/tripep_permease"/>
</dbReference>
<evidence type="ECO:0000313" key="10">
    <source>
        <dbReference type="EMBL" id="VEH15465.1"/>
    </source>
</evidence>
<keyword evidence="2 8" id="KW-0813">Transport</keyword>
<dbReference type="EMBL" id="LR134384">
    <property type="protein sequence ID" value="VEH15465.1"/>
    <property type="molecule type" value="Genomic_DNA"/>
</dbReference>
<feature type="transmembrane region" description="Helical" evidence="9">
    <location>
        <begin position="419"/>
        <end position="439"/>
    </location>
</feature>
<feature type="transmembrane region" description="Helical" evidence="9">
    <location>
        <begin position="143"/>
        <end position="164"/>
    </location>
</feature>
<dbReference type="SUPFAM" id="SSF103473">
    <property type="entry name" value="MFS general substrate transporter"/>
    <property type="match status" value="2"/>
</dbReference>
<feature type="transmembrane region" description="Helical" evidence="9">
    <location>
        <begin position="356"/>
        <end position="373"/>
    </location>
</feature>
<dbReference type="RefSeq" id="WP_018920134.1">
    <property type="nucleotide sequence ID" value="NZ_LR134384.1"/>
</dbReference>
<evidence type="ECO:0000313" key="11">
    <source>
        <dbReference type="Proteomes" id="UP000274578"/>
    </source>
</evidence>
<feature type="transmembrane region" description="Helical" evidence="9">
    <location>
        <begin position="46"/>
        <end position="63"/>
    </location>
</feature>
<evidence type="ECO:0000256" key="6">
    <source>
        <dbReference type="ARBA" id="ARBA00022989"/>
    </source>
</evidence>
<feature type="transmembrane region" description="Helical" evidence="9">
    <location>
        <begin position="21"/>
        <end position="40"/>
    </location>
</feature>
<organism evidence="10 11">
    <name type="scientific">Segatella oris</name>
    <dbReference type="NCBI Taxonomy" id="28135"/>
    <lineage>
        <taxon>Bacteria</taxon>
        <taxon>Pseudomonadati</taxon>
        <taxon>Bacteroidota</taxon>
        <taxon>Bacteroidia</taxon>
        <taxon>Bacteroidales</taxon>
        <taxon>Prevotellaceae</taxon>
        <taxon>Segatella</taxon>
    </lineage>
</organism>
<feature type="transmembrane region" description="Helical" evidence="9">
    <location>
        <begin position="460"/>
        <end position="481"/>
    </location>
</feature>
<evidence type="ECO:0000256" key="4">
    <source>
        <dbReference type="ARBA" id="ARBA00022692"/>
    </source>
</evidence>
<dbReference type="Gene3D" id="1.20.1250.20">
    <property type="entry name" value="MFS general substrate transporter like domains"/>
    <property type="match status" value="3"/>
</dbReference>
<evidence type="ECO:0000256" key="5">
    <source>
        <dbReference type="ARBA" id="ARBA00022856"/>
    </source>
</evidence>
<evidence type="ECO:0000256" key="1">
    <source>
        <dbReference type="ARBA" id="ARBA00004651"/>
    </source>
</evidence>
<sequence>MFENQPKGLYALALANTGERFGYYTMLAIFALFMQAKFGWTESQAGQVYAIFLAVVYFAPLLGGMLADKIGYGKCVTIGFATMFFGYLGLAIPTGANDIGKAAMFAGLACVSLGTGLFKGNLQVLVGNLYDNPKYSSSRDSAFSLFYMAINIGAMFAPSMAKWITNIYLRQYGFVYDAGNFDPAYLHTLYGAYGLCFGVACISLILSAIIYFVCRSWFKHADVTANQAKAANQAVEELTPKQTKDRIVALLLVFAVVIFFWMAFHQNGSALTFFAKKYTDLTVTGSMRIWFNIFSLALIALSVYTGFSVFQAKTTKNKVICSVVTLLAWGGALYLFKQMDNPTMAQPSDFQQFNPFFVVSLTPFSMLFFGLLANKGHEVSAPARIAWGMLVAALGFGVITLASTSLISPMDLGDKTQSILSPSWLISTYFTLTLAELLLSPMGISFVSKVAPPKYKGLMMGGWFVATAIGNYLSSIPSMLWNRIPLMYNWGILIALCLISAVVMFALLKKLNKMTA</sequence>
<dbReference type="Pfam" id="PF00854">
    <property type="entry name" value="PTR2"/>
    <property type="match status" value="2"/>
</dbReference>
<dbReference type="KEGG" id="poc:NCTC13071_01468"/>
<reference evidence="10 11" key="1">
    <citation type="submission" date="2018-12" db="EMBL/GenBank/DDBJ databases">
        <authorList>
            <consortium name="Pathogen Informatics"/>
        </authorList>
    </citation>
    <scope>NUCLEOTIDE SEQUENCE [LARGE SCALE GENOMIC DNA]</scope>
    <source>
        <strain evidence="10 11">NCTC13071</strain>
    </source>
</reference>
<proteinExistence type="inferred from homology"/>
<evidence type="ECO:0000256" key="8">
    <source>
        <dbReference type="RuleBase" id="RU003755"/>
    </source>
</evidence>
<dbReference type="AlphaFoldDB" id="A0A3S4X7B0"/>
<dbReference type="InterPro" id="IPR000109">
    <property type="entry name" value="POT_fam"/>
</dbReference>
<dbReference type="GO" id="GO:0006857">
    <property type="term" value="P:oligopeptide transport"/>
    <property type="evidence" value="ECO:0007669"/>
    <property type="project" value="InterPro"/>
</dbReference>
<dbReference type="InterPro" id="IPR036259">
    <property type="entry name" value="MFS_trans_sf"/>
</dbReference>
<comment type="subcellular location">
    <subcellularLocation>
        <location evidence="1">Cell membrane</location>
        <topology evidence="1">Multi-pass membrane protein</topology>
    </subcellularLocation>
    <subcellularLocation>
        <location evidence="8">Membrane</location>
        <topology evidence="8">Multi-pass membrane protein</topology>
    </subcellularLocation>
</comment>
<feature type="transmembrane region" description="Helical" evidence="9">
    <location>
        <begin position="487"/>
        <end position="508"/>
    </location>
</feature>
<feature type="transmembrane region" description="Helical" evidence="9">
    <location>
        <begin position="102"/>
        <end position="122"/>
    </location>
</feature>
<feature type="transmembrane region" description="Helical" evidence="9">
    <location>
        <begin position="184"/>
        <end position="213"/>
    </location>
</feature>
<feature type="transmembrane region" description="Helical" evidence="9">
    <location>
        <begin position="75"/>
        <end position="96"/>
    </location>
</feature>
<comment type="similarity">
    <text evidence="8">Belongs to the major facilitator superfamily. Proton-dependent oligopeptide transporter (POT/PTR) (TC 2.A.17) family.</text>
</comment>
<dbReference type="GO" id="GO:0005886">
    <property type="term" value="C:plasma membrane"/>
    <property type="evidence" value="ECO:0007669"/>
    <property type="project" value="UniProtKB-SubCell"/>
</dbReference>
<feature type="transmembrane region" description="Helical" evidence="9">
    <location>
        <begin position="319"/>
        <end position="336"/>
    </location>
</feature>
<dbReference type="InterPro" id="IPR050171">
    <property type="entry name" value="MFS_Transporters"/>
</dbReference>
<dbReference type="PANTHER" id="PTHR23517:SF15">
    <property type="entry name" value="PROTON-DEPENDENT OLIGOPEPTIDE FAMILY TRANSPORT PROTEIN"/>
    <property type="match status" value="1"/>
</dbReference>
<dbReference type="GeneID" id="85012291"/>
<feature type="transmembrane region" description="Helical" evidence="9">
    <location>
        <begin position="385"/>
        <end position="407"/>
    </location>
</feature>
<evidence type="ECO:0000256" key="3">
    <source>
        <dbReference type="ARBA" id="ARBA00022475"/>
    </source>
</evidence>
<feature type="transmembrane region" description="Helical" evidence="9">
    <location>
        <begin position="247"/>
        <end position="264"/>
    </location>
</feature>
<dbReference type="InterPro" id="IPR018456">
    <property type="entry name" value="PTR2_symporter_CS"/>
</dbReference>
<keyword evidence="3" id="KW-1003">Cell membrane</keyword>
<keyword evidence="6 9" id="KW-1133">Transmembrane helix</keyword>
<dbReference type="CDD" id="cd17346">
    <property type="entry name" value="MFS_DtpA_like"/>
    <property type="match status" value="1"/>
</dbReference>
<feature type="transmembrane region" description="Helical" evidence="9">
    <location>
        <begin position="289"/>
        <end position="307"/>
    </location>
</feature>
<evidence type="ECO:0000256" key="7">
    <source>
        <dbReference type="ARBA" id="ARBA00023136"/>
    </source>
</evidence>
<name>A0A3S4X7B0_9BACT</name>
<dbReference type="GO" id="GO:1904680">
    <property type="term" value="F:peptide transmembrane transporter activity"/>
    <property type="evidence" value="ECO:0007669"/>
    <property type="project" value="InterPro"/>
</dbReference>
<gene>
    <name evidence="10" type="primary">dtpB</name>
    <name evidence="10" type="ORF">NCTC13071_01468</name>
</gene>
<keyword evidence="5" id="KW-0653">Protein transport</keyword>
<keyword evidence="4 8" id="KW-0812">Transmembrane</keyword>
<keyword evidence="7 9" id="KW-0472">Membrane</keyword>
<protein>
    <submittedName>
        <fullName evidence="10">Dipeptide and tripeptide permease B</fullName>
    </submittedName>
</protein>
<dbReference type="PROSITE" id="PS01023">
    <property type="entry name" value="PTR2_2"/>
    <property type="match status" value="1"/>
</dbReference>
<dbReference type="Proteomes" id="UP000274578">
    <property type="component" value="Chromosome 1"/>
</dbReference>
<evidence type="ECO:0000256" key="2">
    <source>
        <dbReference type="ARBA" id="ARBA00022448"/>
    </source>
</evidence>
<dbReference type="PANTHER" id="PTHR23517">
    <property type="entry name" value="RESISTANCE PROTEIN MDTM, PUTATIVE-RELATED-RELATED"/>
    <property type="match status" value="1"/>
</dbReference>
<accession>A0A3S4X7B0</accession>
<evidence type="ECO:0000256" key="9">
    <source>
        <dbReference type="SAM" id="Phobius"/>
    </source>
</evidence>
<keyword evidence="5" id="KW-0571">Peptide transport</keyword>